<reference evidence="1" key="3">
    <citation type="submission" date="2015-02" db="UniProtKB">
        <authorList>
            <consortium name="EnsemblProtists"/>
        </authorList>
    </citation>
    <scope>IDENTIFICATION</scope>
    <source>
        <strain evidence="1">DAOM BR144</strain>
    </source>
</reference>
<dbReference type="SUPFAM" id="SSF46689">
    <property type="entry name" value="Homeodomain-like"/>
    <property type="match status" value="1"/>
</dbReference>
<dbReference type="CDD" id="cd00167">
    <property type="entry name" value="SANT"/>
    <property type="match status" value="1"/>
</dbReference>
<evidence type="ECO:0008006" key="3">
    <source>
        <dbReference type="Google" id="ProtNLM"/>
    </source>
</evidence>
<dbReference type="Gene3D" id="1.10.10.60">
    <property type="entry name" value="Homeodomain-like"/>
    <property type="match status" value="1"/>
</dbReference>
<dbReference type="InParanoid" id="K3WDQ8"/>
<dbReference type="AlphaFoldDB" id="K3WDQ8"/>
<dbReference type="InterPro" id="IPR001005">
    <property type="entry name" value="SANT/Myb"/>
</dbReference>
<dbReference type="EnsemblProtists" id="PYU1_T003099">
    <property type="protein sequence ID" value="PYU1_T003099"/>
    <property type="gene ID" value="PYU1_G003095"/>
</dbReference>
<proteinExistence type="predicted"/>
<name>K3WDQ8_GLOUD</name>
<dbReference type="InterPro" id="IPR009057">
    <property type="entry name" value="Homeodomain-like_sf"/>
</dbReference>
<accession>K3WDQ8</accession>
<dbReference type="HOGENOM" id="CLU_1006389_0_0_1"/>
<dbReference type="EMBL" id="GL376603">
    <property type="status" value="NOT_ANNOTATED_CDS"/>
    <property type="molecule type" value="Genomic_DNA"/>
</dbReference>
<evidence type="ECO:0000313" key="1">
    <source>
        <dbReference type="EnsemblProtists" id="PYU1_T003099"/>
    </source>
</evidence>
<reference evidence="2" key="2">
    <citation type="submission" date="2010-04" db="EMBL/GenBank/DDBJ databases">
        <authorList>
            <person name="Buell R."/>
            <person name="Hamilton J."/>
            <person name="Hostetler J."/>
        </authorList>
    </citation>
    <scope>NUCLEOTIDE SEQUENCE [LARGE SCALE GENOMIC DNA]</scope>
    <source>
        <strain evidence="2">DAOM:BR144</strain>
    </source>
</reference>
<reference evidence="2" key="1">
    <citation type="journal article" date="2010" name="Genome Biol.">
        <title>Genome sequence of the necrotrophic plant pathogen Pythium ultimum reveals original pathogenicity mechanisms and effector repertoire.</title>
        <authorList>
            <person name="Levesque C.A."/>
            <person name="Brouwer H."/>
            <person name="Cano L."/>
            <person name="Hamilton J.P."/>
            <person name="Holt C."/>
            <person name="Huitema E."/>
            <person name="Raffaele S."/>
            <person name="Robideau G.P."/>
            <person name="Thines M."/>
            <person name="Win J."/>
            <person name="Zerillo M.M."/>
            <person name="Beakes G.W."/>
            <person name="Boore J.L."/>
            <person name="Busam D."/>
            <person name="Dumas B."/>
            <person name="Ferriera S."/>
            <person name="Fuerstenberg S.I."/>
            <person name="Gachon C.M."/>
            <person name="Gaulin E."/>
            <person name="Govers F."/>
            <person name="Grenville-Briggs L."/>
            <person name="Horner N."/>
            <person name="Hostetler J."/>
            <person name="Jiang R.H."/>
            <person name="Johnson J."/>
            <person name="Krajaejun T."/>
            <person name="Lin H."/>
            <person name="Meijer H.J."/>
            <person name="Moore B."/>
            <person name="Morris P."/>
            <person name="Phuntmart V."/>
            <person name="Puiu D."/>
            <person name="Shetty J."/>
            <person name="Stajich J.E."/>
            <person name="Tripathy S."/>
            <person name="Wawra S."/>
            <person name="van West P."/>
            <person name="Whitty B.R."/>
            <person name="Coutinho P.M."/>
            <person name="Henrissat B."/>
            <person name="Martin F."/>
            <person name="Thomas P.D."/>
            <person name="Tyler B.M."/>
            <person name="De Vries R.P."/>
            <person name="Kamoun S."/>
            <person name="Yandell M."/>
            <person name="Tisserat N."/>
            <person name="Buell C.R."/>
        </authorList>
    </citation>
    <scope>NUCLEOTIDE SEQUENCE</scope>
    <source>
        <strain evidence="2">DAOM:BR144</strain>
    </source>
</reference>
<organism evidence="1 2">
    <name type="scientific">Globisporangium ultimum (strain ATCC 200006 / CBS 805.95 / DAOM BR144)</name>
    <name type="common">Pythium ultimum</name>
    <dbReference type="NCBI Taxonomy" id="431595"/>
    <lineage>
        <taxon>Eukaryota</taxon>
        <taxon>Sar</taxon>
        <taxon>Stramenopiles</taxon>
        <taxon>Oomycota</taxon>
        <taxon>Peronosporomycetes</taxon>
        <taxon>Pythiales</taxon>
        <taxon>Pythiaceae</taxon>
        <taxon>Globisporangium</taxon>
    </lineage>
</organism>
<dbReference type="eggNOG" id="ENOG502SQG3">
    <property type="taxonomic scope" value="Eukaryota"/>
</dbReference>
<dbReference type="Proteomes" id="UP000019132">
    <property type="component" value="Unassembled WGS sequence"/>
</dbReference>
<keyword evidence="2" id="KW-1185">Reference proteome</keyword>
<evidence type="ECO:0000313" key="2">
    <source>
        <dbReference type="Proteomes" id="UP000019132"/>
    </source>
</evidence>
<dbReference type="STRING" id="431595.K3WDQ8"/>
<sequence length="330" mass="35771">MISPQVIQELLTVRQVLHYLPASPKTEKGWTAHEQQLFWDALSKFPQGPWTTIAEFIGTKSTRQAMTHGQKLRQKLNRWRKRLRRTPAAALALSDADTEDDLAATLALTSVMMTSSVIPPAMMQNTSPVETSMAMAWSMAMPTMMTTATSGTTTSSSFSTQGVQVDDVSVLSPAKTSSRASNPSFNYSTMTTCAGLSLPADVLSQVDADYTEFFMASLPFASSGTTTFASSAQSPLSSISMSSSGFNRTIDTMASTTPTPTVPSSFVSSGRLAGTHHFDHQQPRHAAYTQASRRAAPRSTPSASTLFINDVHYVLPQAMVDDLTDVLWDY</sequence>
<dbReference type="VEuPathDB" id="FungiDB:PYU1_G003095"/>
<protein>
    <recommendedName>
        <fullName evidence="3">Myb-like domain-containing protein</fullName>
    </recommendedName>
</protein>